<organism evidence="1 2">
    <name type="scientific">Coprococcus comes</name>
    <dbReference type="NCBI Taxonomy" id="410072"/>
    <lineage>
        <taxon>Bacteria</taxon>
        <taxon>Bacillati</taxon>
        <taxon>Bacillota</taxon>
        <taxon>Clostridia</taxon>
        <taxon>Lachnospirales</taxon>
        <taxon>Lachnospiraceae</taxon>
        <taxon>Coprococcus</taxon>
    </lineage>
</organism>
<dbReference type="AlphaFoldDB" id="A0A173TGT8"/>
<sequence length="275" mass="32483">MNAATKEKMSLSPVELADELSMTSDQYLVVEGRSDKLFWEHLQKEGLKLRKIRIANKKDCSGNKEYVKCVMKLMNKRKKKNVIGIVDLDYDYVTEKVEIIDNLFYYKYIDLENVLIQSSTLKEINKMISSSEKKLDENELKKFLYEKVYVLGLLRLLNEIEGCGFDFQNVDYKKLLKGDQQEFLNYFLAKMQLNADNKKYILEEMKQLSLKEYDEKYICNGHDLMKLLSLMTNKIIATDNPIVYKEEVLENMFLLGYRYKMDKTDVKECEDIIFT</sequence>
<dbReference type="EMBL" id="CYXR01000015">
    <property type="protein sequence ID" value="CUN01115.1"/>
    <property type="molecule type" value="Genomic_DNA"/>
</dbReference>
<reference evidence="1 2" key="1">
    <citation type="submission" date="2015-09" db="EMBL/GenBank/DDBJ databases">
        <authorList>
            <consortium name="Pathogen Informatics"/>
        </authorList>
    </citation>
    <scope>NUCLEOTIDE SEQUENCE [LARGE SCALE GENOMIC DNA]</scope>
    <source>
        <strain evidence="1 2">2789STDY5834962</strain>
    </source>
</reference>
<gene>
    <name evidence="1" type="ORF">ERS852574_02123</name>
</gene>
<evidence type="ECO:0000313" key="1">
    <source>
        <dbReference type="EMBL" id="CUN01115.1"/>
    </source>
</evidence>
<name>A0A173TGT8_9FIRM</name>
<dbReference type="RefSeq" id="WP_055157257.1">
    <property type="nucleotide sequence ID" value="NZ_CYXR01000015.1"/>
</dbReference>
<protein>
    <recommendedName>
        <fullName evidence="3">DUF4435 domain-containing protein</fullName>
    </recommendedName>
</protein>
<accession>A0A173TGT8</accession>
<proteinExistence type="predicted"/>
<evidence type="ECO:0000313" key="2">
    <source>
        <dbReference type="Proteomes" id="UP000095727"/>
    </source>
</evidence>
<evidence type="ECO:0008006" key="3">
    <source>
        <dbReference type="Google" id="ProtNLM"/>
    </source>
</evidence>
<dbReference type="Proteomes" id="UP000095727">
    <property type="component" value="Unassembled WGS sequence"/>
</dbReference>